<reference evidence="1" key="1">
    <citation type="journal article" date="2014" name="Front. Microbiol.">
        <title>High frequency of phylogenetically diverse reductive dehalogenase-homologous genes in deep subseafloor sedimentary metagenomes.</title>
        <authorList>
            <person name="Kawai M."/>
            <person name="Futagami T."/>
            <person name="Toyoda A."/>
            <person name="Takaki Y."/>
            <person name="Nishi S."/>
            <person name="Hori S."/>
            <person name="Arai W."/>
            <person name="Tsubouchi T."/>
            <person name="Morono Y."/>
            <person name="Uchiyama I."/>
            <person name="Ito T."/>
            <person name="Fujiyama A."/>
            <person name="Inagaki F."/>
            <person name="Takami H."/>
        </authorList>
    </citation>
    <scope>NUCLEOTIDE SEQUENCE</scope>
    <source>
        <strain evidence="1">Expedition CK06-06</strain>
    </source>
</reference>
<comment type="caution">
    <text evidence="1">The sequence shown here is derived from an EMBL/GenBank/DDBJ whole genome shotgun (WGS) entry which is preliminary data.</text>
</comment>
<organism evidence="1">
    <name type="scientific">marine sediment metagenome</name>
    <dbReference type="NCBI Taxonomy" id="412755"/>
    <lineage>
        <taxon>unclassified sequences</taxon>
        <taxon>metagenomes</taxon>
        <taxon>ecological metagenomes</taxon>
    </lineage>
</organism>
<dbReference type="PANTHER" id="PTHR42240">
    <property type="entry name" value="DUF211 DOMAIN-CONTAINING PROTEIN"/>
    <property type="match status" value="1"/>
</dbReference>
<protein>
    <recommendedName>
        <fullName evidence="2">DUF211 domain-containing protein</fullName>
    </recommendedName>
</protein>
<dbReference type="EMBL" id="BART01009753">
    <property type="protein sequence ID" value="GAG80481.1"/>
    <property type="molecule type" value="Genomic_DNA"/>
</dbReference>
<dbReference type="AlphaFoldDB" id="X1C7V6"/>
<gene>
    <name evidence="1" type="ORF">S01H4_21508</name>
</gene>
<dbReference type="PANTHER" id="PTHR42240:SF1">
    <property type="entry name" value="DUF211 DOMAIN-CONTAINING PROTEIN"/>
    <property type="match status" value="1"/>
</dbReference>
<dbReference type="InterPro" id="IPR023129">
    <property type="entry name" value="MTH889-like_dom_sf"/>
</dbReference>
<dbReference type="SUPFAM" id="SSF160363">
    <property type="entry name" value="MTH889-like"/>
    <property type="match status" value="1"/>
</dbReference>
<name>X1C7V6_9ZZZZ</name>
<evidence type="ECO:0008006" key="2">
    <source>
        <dbReference type="Google" id="ProtNLM"/>
    </source>
</evidence>
<dbReference type="Pfam" id="PF02680">
    <property type="entry name" value="DUF211"/>
    <property type="match status" value="1"/>
</dbReference>
<proteinExistence type="predicted"/>
<evidence type="ECO:0000313" key="1">
    <source>
        <dbReference type="EMBL" id="GAG80481.1"/>
    </source>
</evidence>
<accession>X1C7V6</accession>
<dbReference type="InterPro" id="IPR003831">
    <property type="entry name" value="DUF211"/>
</dbReference>
<dbReference type="Gene3D" id="3.30.70.1340">
    <property type="entry name" value="MTH889-like domain"/>
    <property type="match status" value="1"/>
</dbReference>
<sequence>MAKTRARKIRRLVLDVLKPHSPTLPEFATKLSSMPGVDGVNVTLIEIDKDTETIKITIDGQLDYGTIRSAIEEWGGVVHSIDEVIAGSLSSENIERRRRVRTREGGD</sequence>